<keyword evidence="4" id="KW-1185">Reference proteome</keyword>
<dbReference type="InterPro" id="IPR023393">
    <property type="entry name" value="START-like_dom_sf"/>
</dbReference>
<feature type="region of interest" description="Disordered" evidence="1">
    <location>
        <begin position="442"/>
        <end position="549"/>
    </location>
</feature>
<evidence type="ECO:0000256" key="1">
    <source>
        <dbReference type="SAM" id="MobiDB-lite"/>
    </source>
</evidence>
<reference evidence="4" key="1">
    <citation type="journal article" date="2014" name="Genome Announc.">
        <title>Genome sequence and annotation of Acremonium chrysogenum, producer of the beta-lactam antibiotic cephalosporin C.</title>
        <authorList>
            <person name="Terfehr D."/>
            <person name="Dahlmann T.A."/>
            <person name="Specht T."/>
            <person name="Zadra I."/>
            <person name="Kuernsteiner H."/>
            <person name="Kueck U."/>
        </authorList>
    </citation>
    <scope>NUCLEOTIDE SEQUENCE [LARGE SCALE GENOMIC DNA]</scope>
    <source>
        <strain evidence="4">ATCC 11550 / CBS 779.69 / DSM 880 / IAM 14645 / JCM 23072 / IMI 49137</strain>
    </source>
</reference>
<feature type="region of interest" description="Disordered" evidence="1">
    <location>
        <begin position="574"/>
        <end position="601"/>
    </location>
</feature>
<feature type="region of interest" description="Disordered" evidence="1">
    <location>
        <begin position="635"/>
        <end position="682"/>
    </location>
</feature>
<dbReference type="PANTHER" id="PTHR19308:SF14">
    <property type="entry name" value="START DOMAIN-CONTAINING PROTEIN"/>
    <property type="match status" value="1"/>
</dbReference>
<feature type="compositionally biased region" description="Polar residues" evidence="1">
    <location>
        <begin position="673"/>
        <end position="682"/>
    </location>
</feature>
<dbReference type="AlphaFoldDB" id="A0A086TF01"/>
<feature type="compositionally biased region" description="Basic and acidic residues" evidence="1">
    <location>
        <begin position="498"/>
        <end position="549"/>
    </location>
</feature>
<feature type="compositionally biased region" description="Polar residues" evidence="1">
    <location>
        <begin position="656"/>
        <end position="666"/>
    </location>
</feature>
<organism evidence="3 4">
    <name type="scientific">Hapsidospora chrysogenum (strain ATCC 11550 / CBS 779.69 / DSM 880 / IAM 14645 / JCM 23072 / IMI 49137)</name>
    <name type="common">Acremonium chrysogenum</name>
    <dbReference type="NCBI Taxonomy" id="857340"/>
    <lineage>
        <taxon>Eukaryota</taxon>
        <taxon>Fungi</taxon>
        <taxon>Dikarya</taxon>
        <taxon>Ascomycota</taxon>
        <taxon>Pezizomycotina</taxon>
        <taxon>Sordariomycetes</taxon>
        <taxon>Hypocreomycetidae</taxon>
        <taxon>Hypocreales</taxon>
        <taxon>Bionectriaceae</taxon>
        <taxon>Hapsidospora</taxon>
    </lineage>
</organism>
<dbReference type="InterPro" id="IPR024500">
    <property type="entry name" value="DUF3074"/>
</dbReference>
<feature type="compositionally biased region" description="Polar residues" evidence="1">
    <location>
        <begin position="366"/>
        <end position="384"/>
    </location>
</feature>
<dbReference type="Gene3D" id="3.30.530.20">
    <property type="match status" value="1"/>
</dbReference>
<dbReference type="Proteomes" id="UP000029964">
    <property type="component" value="Unassembled WGS sequence"/>
</dbReference>
<dbReference type="Pfam" id="PF11274">
    <property type="entry name" value="DUF3074"/>
    <property type="match status" value="1"/>
</dbReference>
<dbReference type="STRING" id="857340.A0A086TF01"/>
<dbReference type="HOGENOM" id="CLU_022947_0_0_1"/>
<feature type="region of interest" description="Disordered" evidence="1">
    <location>
        <begin position="43"/>
        <end position="68"/>
    </location>
</feature>
<feature type="region of interest" description="Disordered" evidence="1">
    <location>
        <begin position="271"/>
        <end position="308"/>
    </location>
</feature>
<feature type="compositionally biased region" description="Polar residues" evidence="1">
    <location>
        <begin position="467"/>
        <end position="477"/>
    </location>
</feature>
<feature type="domain" description="DUF3074" evidence="2">
    <location>
        <begin position="135"/>
        <end position="351"/>
    </location>
</feature>
<evidence type="ECO:0000313" key="4">
    <source>
        <dbReference type="Proteomes" id="UP000029964"/>
    </source>
</evidence>
<dbReference type="PANTHER" id="PTHR19308">
    <property type="entry name" value="PHOSPHATIDYLCHOLINE TRANSFER PROTEIN"/>
    <property type="match status" value="1"/>
</dbReference>
<feature type="region of interest" description="Disordered" evidence="1">
    <location>
        <begin position="354"/>
        <end position="412"/>
    </location>
</feature>
<dbReference type="OrthoDB" id="5403181at2759"/>
<accession>A0A086TF01</accession>
<proteinExistence type="predicted"/>
<sequence>MGNHHEPLKSLGSLDWADVPQDDLKSFLHNIFADAHTVIDSVPSPTSSVAAAASPPSKGRSRAKTDSAVGDATASTVAAAATAAAATPDFPQNEAAVENSRQLQKEWKEVKVNPRENPLGVKVYKMSANDGGGAWFARRSVHEGLTFDQWKAGLDREFIETMEVQGGPGSGSIRGIGADKRVEDRDVPDAGHLQVFQLSAQFPGPTSPRDFITLLLTSDFSHVAPSDNSTSPRQYMIVSKPCTHPECPPRQGIIRGQYESVELIREVPLSSTEELGPKRSQSSVELAADKSAAASTMSSSSAPHRRDRPATAIEWLMVTRSDPGGTVPRFMIEKGTPPGIVNDAGKFLRWVTRKATDESQPPEGDNGSTATKESSGTATKNQQAPVPVELDKSQGQSGQQVRDKEDSGVEGNAWSNNGLYGMITGAFGAASSVLSGGLQWQPSAAHGDASDGSGSTSQVGEEAEVASSLSETSSIRTFASALEKARSNEIASGSVQGDHAEDKSHSSQPHLKELKRLEERRRKLEEKAAKTLERVEKQRHGNKEKDAAAIARVREKYEKEAAKQEAKYKRELRRIEEKRENEERKAAERKKKAAEREEKHNLSLELEKVRAERDVALKQVELLTTQVGELQAQNTRLAAQMGRPSRSGDVGLGGVSRTNSGMSTASKLEKTPRSMSSRVGSD</sequence>
<dbReference type="EMBL" id="JPKY01000006">
    <property type="protein sequence ID" value="KFH47933.1"/>
    <property type="molecule type" value="Genomic_DNA"/>
</dbReference>
<evidence type="ECO:0000259" key="2">
    <source>
        <dbReference type="Pfam" id="PF11274"/>
    </source>
</evidence>
<dbReference type="InterPro" id="IPR051213">
    <property type="entry name" value="START_lipid_transfer"/>
</dbReference>
<protein>
    <recommendedName>
        <fullName evidence="2">DUF3074 domain-containing protein</fullName>
    </recommendedName>
</protein>
<feature type="compositionally biased region" description="Low complexity" evidence="1">
    <location>
        <begin position="43"/>
        <end position="57"/>
    </location>
</feature>
<feature type="compositionally biased region" description="Low complexity" evidence="1">
    <location>
        <begin position="289"/>
        <end position="302"/>
    </location>
</feature>
<name>A0A086TF01_HAPC1</name>
<feature type="compositionally biased region" description="Basic and acidic residues" evidence="1">
    <location>
        <begin position="574"/>
        <end position="586"/>
    </location>
</feature>
<gene>
    <name evidence="3" type="ORF">ACRE_012840</name>
</gene>
<dbReference type="SUPFAM" id="SSF55961">
    <property type="entry name" value="Bet v1-like"/>
    <property type="match status" value="1"/>
</dbReference>
<evidence type="ECO:0000313" key="3">
    <source>
        <dbReference type="EMBL" id="KFH47933.1"/>
    </source>
</evidence>
<feature type="compositionally biased region" description="Polar residues" evidence="1">
    <location>
        <begin position="271"/>
        <end position="284"/>
    </location>
</feature>
<comment type="caution">
    <text evidence="3">The sequence shown here is derived from an EMBL/GenBank/DDBJ whole genome shotgun (WGS) entry which is preliminary data.</text>
</comment>